<dbReference type="GO" id="GO:0006518">
    <property type="term" value="P:peptide metabolic process"/>
    <property type="evidence" value="ECO:0007669"/>
    <property type="project" value="TreeGrafter"/>
</dbReference>
<evidence type="ECO:0000256" key="7">
    <source>
        <dbReference type="RuleBase" id="RU003435"/>
    </source>
</evidence>
<keyword evidence="4 7" id="KW-0378">Hydrolase</keyword>
<dbReference type="InterPro" id="IPR001567">
    <property type="entry name" value="Pept_M3A_M3B_dom"/>
</dbReference>
<dbReference type="EMBL" id="CABVHX010000030">
    <property type="protein sequence ID" value="VVO31944.1"/>
    <property type="molecule type" value="Genomic_DNA"/>
</dbReference>
<evidence type="ECO:0000256" key="2">
    <source>
        <dbReference type="ARBA" id="ARBA00022670"/>
    </source>
</evidence>
<organism evidence="9 10">
    <name type="scientific">Pseudomonas fluorescens</name>
    <dbReference type="NCBI Taxonomy" id="294"/>
    <lineage>
        <taxon>Bacteria</taxon>
        <taxon>Pseudomonadati</taxon>
        <taxon>Pseudomonadota</taxon>
        <taxon>Gammaproteobacteria</taxon>
        <taxon>Pseudomonadales</taxon>
        <taxon>Pseudomonadaceae</taxon>
        <taxon>Pseudomonas</taxon>
    </lineage>
</organism>
<evidence type="ECO:0000256" key="5">
    <source>
        <dbReference type="ARBA" id="ARBA00022833"/>
    </source>
</evidence>
<dbReference type="InterPro" id="IPR024079">
    <property type="entry name" value="MetalloPept_cat_dom_sf"/>
</dbReference>
<protein>
    <submittedName>
        <fullName evidence="9">Oligopeptidase A</fullName>
        <ecNumber evidence="9">3.4.24.70</ecNumber>
    </submittedName>
</protein>
<dbReference type="GO" id="GO:0006508">
    <property type="term" value="P:proteolysis"/>
    <property type="evidence" value="ECO:0007669"/>
    <property type="project" value="UniProtKB-KW"/>
</dbReference>
<dbReference type="Proteomes" id="UP000325375">
    <property type="component" value="Unassembled WGS sequence"/>
</dbReference>
<name>A0A5E7EZ10_PSEFL</name>
<dbReference type="Gene3D" id="1.10.1370.40">
    <property type="match status" value="1"/>
</dbReference>
<comment type="cofactor">
    <cofactor evidence="7">
        <name>Zn(2+)</name>
        <dbReference type="ChEBI" id="CHEBI:29105"/>
    </cofactor>
    <text evidence="7">Binds 1 zinc ion.</text>
</comment>
<feature type="domain" description="Peptidase M3A/M3B catalytic" evidence="8">
    <location>
        <begin position="226"/>
        <end position="667"/>
    </location>
</feature>
<keyword evidence="3 7" id="KW-0479">Metal-binding</keyword>
<dbReference type="AlphaFoldDB" id="A0A5E7EZ10"/>
<dbReference type="RefSeq" id="WP_150605106.1">
    <property type="nucleotide sequence ID" value="NZ_CABVHX010000030.1"/>
</dbReference>
<dbReference type="PANTHER" id="PTHR11804:SF84">
    <property type="entry name" value="SACCHAROLYSIN"/>
    <property type="match status" value="1"/>
</dbReference>
<dbReference type="SUPFAM" id="SSF55486">
    <property type="entry name" value="Metalloproteases ('zincins'), catalytic domain"/>
    <property type="match status" value="1"/>
</dbReference>
<dbReference type="EC" id="3.4.24.70" evidence="9"/>
<reference evidence="9 10" key="1">
    <citation type="submission" date="2019-09" db="EMBL/GenBank/DDBJ databases">
        <authorList>
            <person name="Chandra G."/>
            <person name="Truman W A."/>
        </authorList>
    </citation>
    <scope>NUCLEOTIDE SEQUENCE [LARGE SCALE GENOMIC DNA]</scope>
    <source>
        <strain evidence="9">PS718</strain>
    </source>
</reference>
<proteinExistence type="inferred from homology"/>
<evidence type="ECO:0000313" key="10">
    <source>
        <dbReference type="Proteomes" id="UP000325375"/>
    </source>
</evidence>
<evidence type="ECO:0000256" key="4">
    <source>
        <dbReference type="ARBA" id="ARBA00022801"/>
    </source>
</evidence>
<dbReference type="Gene3D" id="3.40.390.10">
    <property type="entry name" value="Collagenase (Catalytic Domain)"/>
    <property type="match status" value="1"/>
</dbReference>
<dbReference type="InterPro" id="IPR045090">
    <property type="entry name" value="Pept_M3A_M3B"/>
</dbReference>
<dbReference type="Gene3D" id="1.10.1370.10">
    <property type="entry name" value="Neurolysin, domain 3"/>
    <property type="match status" value="1"/>
</dbReference>
<keyword evidence="2 7" id="KW-0645">Protease</keyword>
<evidence type="ECO:0000256" key="6">
    <source>
        <dbReference type="ARBA" id="ARBA00023049"/>
    </source>
</evidence>
<evidence type="ECO:0000256" key="3">
    <source>
        <dbReference type="ARBA" id="ARBA00022723"/>
    </source>
</evidence>
<comment type="similarity">
    <text evidence="1 7">Belongs to the peptidase M3 family.</text>
</comment>
<keyword evidence="5 7" id="KW-0862">Zinc</keyword>
<dbReference type="Pfam" id="PF01432">
    <property type="entry name" value="Peptidase_M3"/>
    <property type="match status" value="1"/>
</dbReference>
<keyword evidence="6 7" id="KW-0482">Metalloprotease</keyword>
<dbReference type="GO" id="GO:0004222">
    <property type="term" value="F:metalloendopeptidase activity"/>
    <property type="evidence" value="ECO:0007669"/>
    <property type="project" value="UniProtKB-EC"/>
</dbReference>
<dbReference type="GO" id="GO:0046872">
    <property type="term" value="F:metal ion binding"/>
    <property type="evidence" value="ECO:0007669"/>
    <property type="project" value="UniProtKB-UniRule"/>
</dbReference>
<gene>
    <name evidence="9" type="primary">prlC_1</name>
    <name evidence="9" type="ORF">PS718_05053</name>
</gene>
<accession>A0A5E7EZ10</accession>
<evidence type="ECO:0000256" key="1">
    <source>
        <dbReference type="ARBA" id="ARBA00006040"/>
    </source>
</evidence>
<dbReference type="InterPro" id="IPR024077">
    <property type="entry name" value="Neurolysin/TOP_dom2"/>
</dbReference>
<evidence type="ECO:0000259" key="8">
    <source>
        <dbReference type="Pfam" id="PF01432"/>
    </source>
</evidence>
<evidence type="ECO:0000313" key="9">
    <source>
        <dbReference type="EMBL" id="VVO31944.1"/>
    </source>
</evidence>
<dbReference type="PANTHER" id="PTHR11804">
    <property type="entry name" value="PROTEASE M3 THIMET OLIGOPEPTIDASE-RELATED"/>
    <property type="match status" value="1"/>
</dbReference>
<sequence length="683" mass="77560">MPDTNPLLQHWTLPPWSAIRAEHLVPAINTIVAENRQIIAQVIASQTEHPNWDDLVVAIDEADARLGEAIGVIETLSKVKSADADWLKESALCSLAAGQYMADKTANLELYRTYQRLAQSSVAASFDDQRKASLAKILRAFSLSGLDLPPAQQHELARVNRKIQTLEQRFLSNLERANAAWSKRIDDVTRLRGLPDEMQARLARNARQAGHHGWLLTLDLNTCGQIMRHAQDRALREEYFTAWNNRASDLDPQAGKLDNGPVLKDLLAHRHKKAELSGFKNFVQLCLETRIATSPEQVDAFLRQQIASNTPALERDAHALKAFARTLGITDIQAWDEEFLAEQLRVQQSDGATRGLRRYFALDETLRRLCRFCEHLFGITIVEQTTINHWHEDVQLLEISEHGQVIGHIYVDPYRRQGTDDFAWTSVLRVRRINAEGRPALPIITLYSNFPTATPEHPCLLSHMNLRVLVHEFGHCLHHVLTRSPHYNLSGISQLGRDSAEFAGELFEHWCMSPEFLVWLAAHYETGERLTHARVNRALTALTAYTSRTTAMLLMSAMLDLQLHRCYGDGRGIEQVFEDVQREMPQLRMSGLHRFAYGFDYLVTGYEASVYAYKWSGAMATEVFKRFERSGVFDPQTGRDFRETFFAPGDSRSLLIALESFLGQPVDEQFLHPQPIRAPLTSD</sequence>